<proteinExistence type="predicted"/>
<dbReference type="GeneID" id="41541097"/>
<evidence type="ECO:0000313" key="2">
    <source>
        <dbReference type="EMBL" id="GDY64033.1"/>
    </source>
</evidence>
<dbReference type="STRING" id="33903.AQJ43_33855"/>
<dbReference type="RefSeq" id="WP_306292867.1">
    <property type="nucleotide sequence ID" value="NZ_BAABTN010000027.1"/>
</dbReference>
<comment type="caution">
    <text evidence="3">The sequence shown here is derived from an EMBL/GenBank/DDBJ whole genome shotgun (WGS) entry which is preliminary data.</text>
</comment>
<dbReference type="Proteomes" id="UP000299211">
    <property type="component" value="Unassembled WGS sequence"/>
</dbReference>
<evidence type="ECO:0000313" key="3">
    <source>
        <dbReference type="EMBL" id="GDY75810.1"/>
    </source>
</evidence>
<protein>
    <submittedName>
        <fullName evidence="3">Uncharacterized protein</fullName>
    </submittedName>
</protein>
<evidence type="ECO:0000313" key="4">
    <source>
        <dbReference type="Proteomes" id="UP000299211"/>
    </source>
</evidence>
<organism evidence="3 4">
    <name type="scientific">Streptomyces avermitilis</name>
    <dbReference type="NCBI Taxonomy" id="33903"/>
    <lineage>
        <taxon>Bacteria</taxon>
        <taxon>Bacillati</taxon>
        <taxon>Actinomycetota</taxon>
        <taxon>Actinomycetes</taxon>
        <taxon>Kitasatosporales</taxon>
        <taxon>Streptomycetaceae</taxon>
        <taxon>Streptomyces</taxon>
    </lineage>
</organism>
<reference evidence="3 4" key="1">
    <citation type="submission" date="2019-04" db="EMBL/GenBank/DDBJ databases">
        <title>Draft genome sequences of Streptomyces avermitilis ATCC 31267.</title>
        <authorList>
            <person name="Komaki H."/>
            <person name="Tamura T."/>
            <person name="Hosoyama A."/>
        </authorList>
    </citation>
    <scope>NUCLEOTIDE SEQUENCE [LARGE SCALE GENOMIC DNA]</scope>
    <source>
        <strain evidence="3 4">ATCC 31267</strain>
    </source>
</reference>
<name>A0A4D4MUG5_STRAX</name>
<accession>A0A4D4MUG5</accession>
<sequence>MVAQAKGKGPEPLSAARDRRVRTDGDLRELLLKRPAGARDTAYTPGHDGWVGLAEYAEGFKQPAGAFSGAISDEFRRSAATTWRVGSTYNVRVQLVQYRQEENLAAADSAADLQYWAEKEAGTRSWTVPGTGDGMAYVHTTPDARPGYQPVYSAEAHAWRGDIVMQLWVFDTKPIPKEKIMDLAARQMGRL</sequence>
<dbReference type="Proteomes" id="UP000302139">
    <property type="component" value="Unassembled WGS sequence"/>
</dbReference>
<feature type="region of interest" description="Disordered" evidence="1">
    <location>
        <begin position="1"/>
        <end position="20"/>
    </location>
</feature>
<dbReference type="AlphaFoldDB" id="A0A4D4MUG5"/>
<dbReference type="EMBL" id="BJHY01000001">
    <property type="protein sequence ID" value="GDY75810.1"/>
    <property type="molecule type" value="Genomic_DNA"/>
</dbReference>
<evidence type="ECO:0000256" key="1">
    <source>
        <dbReference type="SAM" id="MobiDB-lite"/>
    </source>
</evidence>
<evidence type="ECO:0000313" key="5">
    <source>
        <dbReference type="Proteomes" id="UP000302139"/>
    </source>
</evidence>
<dbReference type="EMBL" id="BJHX01000001">
    <property type="protein sequence ID" value="GDY64033.1"/>
    <property type="molecule type" value="Genomic_DNA"/>
</dbReference>
<gene>
    <name evidence="2" type="ORF">SAV14893_034260</name>
    <name evidence="3" type="ORF">SAV31267_052950</name>
</gene>
<reference evidence="2 5" key="2">
    <citation type="submission" date="2019-04" db="EMBL/GenBank/DDBJ databases">
        <title>Draft genome sequences of Streptomyces avermitilis NBRC 14893.</title>
        <authorList>
            <person name="Komaki H."/>
            <person name="Tamura T."/>
            <person name="Hosoyama A."/>
        </authorList>
    </citation>
    <scope>NUCLEOTIDE SEQUENCE [LARGE SCALE GENOMIC DNA]</scope>
    <source>
        <strain evidence="2 5">NBRC 14893</strain>
    </source>
</reference>